<keyword evidence="6" id="KW-1185">Reference proteome</keyword>
<dbReference type="PANTHER" id="PTHR44227:SF3">
    <property type="entry name" value="PROTEIN O-MANNOSYL-TRANSFERASE TMTC4"/>
    <property type="match status" value="1"/>
</dbReference>
<dbReference type="InterPro" id="IPR014596">
    <property type="entry name" value="UCP035836"/>
</dbReference>
<dbReference type="RefSeq" id="WP_131307575.1">
    <property type="nucleotide sequence ID" value="NZ_SJFN01000008.1"/>
</dbReference>
<dbReference type="AlphaFoldDB" id="A0A4Q9VT55"/>
<dbReference type="Gene3D" id="1.25.40.10">
    <property type="entry name" value="Tetratricopeptide repeat domain"/>
    <property type="match status" value="2"/>
</dbReference>
<evidence type="ECO:0000256" key="2">
    <source>
        <dbReference type="ARBA" id="ARBA00022803"/>
    </source>
</evidence>
<dbReference type="InterPro" id="IPR011990">
    <property type="entry name" value="TPR-like_helical_dom_sf"/>
</dbReference>
<evidence type="ECO:0000256" key="1">
    <source>
        <dbReference type="ARBA" id="ARBA00022737"/>
    </source>
</evidence>
<evidence type="ECO:0000256" key="4">
    <source>
        <dbReference type="SAM" id="SignalP"/>
    </source>
</evidence>
<organism evidence="5 6">
    <name type="scientific">Siculibacillus lacustris</name>
    <dbReference type="NCBI Taxonomy" id="1549641"/>
    <lineage>
        <taxon>Bacteria</taxon>
        <taxon>Pseudomonadati</taxon>
        <taxon>Pseudomonadota</taxon>
        <taxon>Alphaproteobacteria</taxon>
        <taxon>Hyphomicrobiales</taxon>
        <taxon>Ancalomicrobiaceae</taxon>
        <taxon>Siculibacillus</taxon>
    </lineage>
</organism>
<accession>A0A4Q9VT55</accession>
<feature type="signal peptide" evidence="4">
    <location>
        <begin position="1"/>
        <end position="25"/>
    </location>
</feature>
<keyword evidence="4" id="KW-0732">Signal</keyword>
<protein>
    <submittedName>
        <fullName evidence="5">Tetratricopeptide repeat protein</fullName>
    </submittedName>
</protein>
<comment type="caution">
    <text evidence="5">The sequence shown here is derived from an EMBL/GenBank/DDBJ whole genome shotgun (WGS) entry which is preliminary data.</text>
</comment>
<dbReference type="SUPFAM" id="SSF48452">
    <property type="entry name" value="TPR-like"/>
    <property type="match status" value="1"/>
</dbReference>
<dbReference type="SMART" id="SM00028">
    <property type="entry name" value="TPR"/>
    <property type="match status" value="3"/>
</dbReference>
<dbReference type="OrthoDB" id="422579at2"/>
<dbReference type="Pfam" id="PF14559">
    <property type="entry name" value="TPR_19"/>
    <property type="match status" value="1"/>
</dbReference>
<dbReference type="EMBL" id="SJFN01000008">
    <property type="protein sequence ID" value="TBW39219.1"/>
    <property type="molecule type" value="Genomic_DNA"/>
</dbReference>
<evidence type="ECO:0000313" key="5">
    <source>
        <dbReference type="EMBL" id="TBW39219.1"/>
    </source>
</evidence>
<dbReference type="Pfam" id="PF07721">
    <property type="entry name" value="TPR_4"/>
    <property type="match status" value="1"/>
</dbReference>
<feature type="chain" id="PRO_5020794397" evidence="4">
    <location>
        <begin position="26"/>
        <end position="263"/>
    </location>
</feature>
<dbReference type="Pfam" id="PF13432">
    <property type="entry name" value="TPR_16"/>
    <property type="match status" value="1"/>
</dbReference>
<name>A0A4Q9VT55_9HYPH</name>
<keyword evidence="2" id="KW-0802">TPR repeat</keyword>
<dbReference type="InterPro" id="IPR019734">
    <property type="entry name" value="TPR_rpt"/>
</dbReference>
<feature type="region of interest" description="Disordered" evidence="3">
    <location>
        <begin position="25"/>
        <end position="48"/>
    </location>
</feature>
<evidence type="ECO:0000256" key="3">
    <source>
        <dbReference type="SAM" id="MobiDB-lite"/>
    </source>
</evidence>
<dbReference type="PROSITE" id="PS51257">
    <property type="entry name" value="PROKAR_LIPOPROTEIN"/>
    <property type="match status" value="1"/>
</dbReference>
<sequence length="263" mass="28203">MPQRPRSSRLLLALALVAATGLAGCATPRRTDDPATTGSIGTAPQDDRATMEAWTARYRERPDDPSVAMNFAAALRADGRFAQAVEVLQKTMLQAPGDTGVAAAYGKALAENGDFAEALKVIRAANPPRTPDWRLTSAEGAIQDQLGNTAEARRLYGEALKMVPDEPSVLNNLGLSFVFTNELAKAEATLRRAAQNPRADSRVRQNLALVIGLAGRFDEARRVATAELPPDEAEANIAYLKAMLSQPDTWKQIRAADRKPAAG</sequence>
<dbReference type="GO" id="GO:0042802">
    <property type="term" value="F:identical protein binding"/>
    <property type="evidence" value="ECO:0007669"/>
    <property type="project" value="InterPro"/>
</dbReference>
<gene>
    <name evidence="5" type="ORF">EYW49_06930</name>
</gene>
<reference evidence="5 6" key="1">
    <citation type="submission" date="2019-02" db="EMBL/GenBank/DDBJ databases">
        <title>Siculibacillus lacustris gen. nov., sp. nov., a new rosette-forming bacterium isolated from a freshwater crater lake (Lake St. Ana, Romania).</title>
        <authorList>
            <person name="Felfoldi T."/>
            <person name="Marton Z."/>
            <person name="Szabo A."/>
            <person name="Mentes A."/>
            <person name="Boka K."/>
            <person name="Marialigeti K."/>
            <person name="Mathe I."/>
            <person name="Koncz M."/>
            <person name="Schumann P."/>
            <person name="Toth E."/>
        </authorList>
    </citation>
    <scope>NUCLEOTIDE SEQUENCE [LARGE SCALE GENOMIC DNA]</scope>
    <source>
        <strain evidence="5 6">SA-279</strain>
    </source>
</reference>
<proteinExistence type="predicted"/>
<evidence type="ECO:0000313" key="6">
    <source>
        <dbReference type="Proteomes" id="UP000292781"/>
    </source>
</evidence>
<dbReference type="PIRSF" id="PIRSF035836">
    <property type="entry name" value="UCP035836"/>
    <property type="match status" value="1"/>
</dbReference>
<dbReference type="InterPro" id="IPR011717">
    <property type="entry name" value="TPR-4"/>
</dbReference>
<dbReference type="Proteomes" id="UP000292781">
    <property type="component" value="Unassembled WGS sequence"/>
</dbReference>
<dbReference type="PANTHER" id="PTHR44227">
    <property type="match status" value="1"/>
</dbReference>
<dbReference type="InterPro" id="IPR052346">
    <property type="entry name" value="O-mannosyl-transferase_TMTC"/>
</dbReference>
<keyword evidence="1" id="KW-0677">Repeat</keyword>